<dbReference type="CDD" id="cd01644">
    <property type="entry name" value="RT_pepA17"/>
    <property type="match status" value="1"/>
</dbReference>
<feature type="region of interest" description="Disordered" evidence="1">
    <location>
        <begin position="1"/>
        <end position="50"/>
    </location>
</feature>
<dbReference type="InterPro" id="IPR012337">
    <property type="entry name" value="RNaseH-like_sf"/>
</dbReference>
<dbReference type="InterPro" id="IPR008042">
    <property type="entry name" value="Retrotrans_Pao"/>
</dbReference>
<gene>
    <name evidence="4" type="primary">LOC111113547</name>
</gene>
<proteinExistence type="predicted"/>
<keyword evidence="3" id="KW-1185">Reference proteome</keyword>
<dbReference type="Pfam" id="PF05380">
    <property type="entry name" value="Peptidase_A17"/>
    <property type="match status" value="1"/>
</dbReference>
<dbReference type="PANTHER" id="PTHR47331">
    <property type="entry name" value="PHD-TYPE DOMAIN-CONTAINING PROTEIN"/>
    <property type="match status" value="1"/>
</dbReference>
<dbReference type="InterPro" id="IPR036397">
    <property type="entry name" value="RNaseH_sf"/>
</dbReference>
<evidence type="ECO:0000256" key="1">
    <source>
        <dbReference type="SAM" id="MobiDB-lite"/>
    </source>
</evidence>
<evidence type="ECO:0000313" key="3">
    <source>
        <dbReference type="Proteomes" id="UP000694844"/>
    </source>
</evidence>
<protein>
    <submittedName>
        <fullName evidence="4">Uncharacterized protein LOC111113547</fullName>
    </submittedName>
</protein>
<dbReference type="PANTHER" id="PTHR47331:SF6">
    <property type="entry name" value="DOUBLECORTIN DOMAIN-CONTAINING PROTEIN"/>
    <property type="match status" value="1"/>
</dbReference>
<feature type="domain" description="Integrase catalytic" evidence="2">
    <location>
        <begin position="1771"/>
        <end position="1963"/>
    </location>
</feature>
<dbReference type="RefSeq" id="XP_022307547.1">
    <property type="nucleotide sequence ID" value="XM_022451839.1"/>
</dbReference>
<dbReference type="GO" id="GO:0015074">
    <property type="term" value="P:DNA integration"/>
    <property type="evidence" value="ECO:0007669"/>
    <property type="project" value="InterPro"/>
</dbReference>
<accession>A0A8B8BVZ7</accession>
<organism evidence="3 4">
    <name type="scientific">Crassostrea virginica</name>
    <name type="common">Eastern oyster</name>
    <dbReference type="NCBI Taxonomy" id="6565"/>
    <lineage>
        <taxon>Eukaryota</taxon>
        <taxon>Metazoa</taxon>
        <taxon>Spiralia</taxon>
        <taxon>Lophotrochozoa</taxon>
        <taxon>Mollusca</taxon>
        <taxon>Bivalvia</taxon>
        <taxon>Autobranchia</taxon>
        <taxon>Pteriomorphia</taxon>
        <taxon>Ostreida</taxon>
        <taxon>Ostreoidea</taxon>
        <taxon>Ostreidae</taxon>
        <taxon>Crassostrea</taxon>
    </lineage>
</organism>
<dbReference type="Pfam" id="PF18701">
    <property type="entry name" value="DUF5641"/>
    <property type="match status" value="1"/>
</dbReference>
<sequence>MMPTPNGKQQIPTGEQQTHVSPGTLVTDSTDSVHKEPTRISERKKVPTDKAQEQLTENVNKYRERLLHFEKRIRSDIVESTSCSKEQSVLSSIRDKIEKNYMTYKQIYNECQEFMTRHSYSDISHIEQNLIDNSYRRVSEDTESCLTKLNQAIRSLDEETNTNSGRMSSSSIKSLQRVEEAKTRLKTAEKIAELRRQKSKLQFEEQLNVAKLKQEQECLDTELELLKHQEEVEIAETRVKFEMGDEEKSHVDLGLPKVGGLEKSTTYVKNLPLNPHAEKFVPQPDNALLSMSTTCVPETLQQPYNPYNKLVRPAVNLPQPIQPAYPRHPMQLTYPSQPMPPMYAPQTPRPMHPMFSAYTPRPMQPMYTQSASSSVQPVVSQPSFDSSNIHSHSDTQTPQFPSVPSTVLPITTSGTGNFMNSYMMKKDLISQRLRKYDDDPSSYNLWKGTFKSIVSEATLSPLEEIDLLLRWLGPESSVQATRIRRANPGDTVAALNKIWQRLDERYGSPELIDSKLRSELAKFPVLQLPKDKTLLYSLVDLLSEIECNKNNPQYSLLLSYYDTPVGINPIVSKLPENLQNKWRDRAVKFKIKNNVSFPPFKELVKFIHELSISLNDPGFVFDTPAPYMGKDKPRFIKKPTNVISKKTDIQTESGEKLKKGSCPLHPHAISHFLDKCQLFMKKSMEERRKYVLENKLCFKCLRTKYHTKRQCTEKIKCKECGSNNHVTAMHVIQRRNLQDSCSQTAHGGEFDFIKVDSKCTTICNEFSGRSCAKTVLVRVYPEGHSESSVTVYAMIDEHCNRTLASSELMDTLGIKGNELMYNLSSCSGKDHALGRQAYGLIVQSLDSSTSLRLPTLIECRSIPQDISEIPTPEIAEQYPHLRAIASEIPKYDPEHHIGLLIGRDLTEAHHVFQQIIGPKDNPFAQKTCFGWVIIGNVCLDGKHLPVLDTPSDITITCFKTHVLHNGRTTIFQPCDKELKILERDSSEDMDIFKKRHDDNIIGHSVEDREFLNLMEKEMKISACGNWTAPLPFRKDRPPLPNNKPMALKRAMILDSSLKKNEKKCQHFVTFMEKVIHSGAAEIAPDLKDGQEVWYLPLFGVYHPKKKDQIRGVFDSSAAFQGVSLNSVLLTGPNLTNNLVGVLLRFRKDAVAISADIEQMFYSFLVNVDHRDYLRFLWYKDNNPDNELIEYRMCAHVFGNSPSPSVATFGLHKSTRNSDEDIVNFVEKDFYVDDALTSVPTASQAVDLLKRTQTVLKNNGNIKLHKIASNHTDVMAAFSKEDLSKEIKLLDLEKDLLPIHQSLGLSWDLSTDNFVFHVDFAKKPNTRRGCLSMLHSIYDPLGFAGPLVINGKVILREITALYDWDDDIDPSFVCRWESWKDSVSSLQQVTVPRMYFTKSLSQSETVELHVFCDASEQAVSAVSYMRLPTETGIEVSFVFGKVKLAPLHGHTMPRLELCAALLAVDVAEIVNMHLNSKFTITKFYSDSMIVLGYINNQTRRFYNYVANRVERILRTSNTSQWNYVKSTENPADLGTRGLKSAQDLYHGWLRGPEFLYFNTETVNESFPLINPEQDKEIRVNANRTVVEDFNLTKNFEKFSSWDSLVSAITVLKIFIRQKKQNVSDLVTIRRDSELFIIKETQKTFFLDDMYCLQHKKLLPRDSPVLKLCPYLSEDGIMKIGGRLNLSVLPEELKNPIIIPKKSYVAKLLVQHFHEKSAHQGRHITEGAIRNNGYWIIGAKKLISAVIHKCVICRRLRGKFESQRMADLPPDRITPGPPFSAVGVDTFGPWTIVTRKTRGGQAESKRWAIMFTCLTTRTIHIELVESMSSSSFINALRRFIALRGNVSLFRSDRGTNFVGATEDLGIDVTRGPVKNYLEKSKIVWTFNAPHSSHMGGVWERMIGLTRRVLDTLLLGPKGKNLTHEVLSTLMAEVTAIINSGPITAVSKDPEVPFVLSPAMLLNQKISGHYSMCTDVDIRDIYKEQWKQVQVLSDLFWQQWKTHYLQNLQSRRKWTSEKVNLKVGDIVVIKDREAARCQWSIGLVEEVFPSADGLVRKACVRVVVNGKLCTYTRPISELIRLID</sequence>
<feature type="compositionally biased region" description="Low complexity" evidence="1">
    <location>
        <begin position="369"/>
        <end position="387"/>
    </location>
</feature>
<dbReference type="GeneID" id="111113547"/>
<feature type="compositionally biased region" description="Basic and acidic residues" evidence="1">
    <location>
        <begin position="31"/>
        <end position="50"/>
    </location>
</feature>
<dbReference type="Proteomes" id="UP000694844">
    <property type="component" value="Chromosome 9"/>
</dbReference>
<dbReference type="InterPro" id="IPR043502">
    <property type="entry name" value="DNA/RNA_pol_sf"/>
</dbReference>
<dbReference type="Gene3D" id="3.30.420.10">
    <property type="entry name" value="Ribonuclease H-like superfamily/Ribonuclease H"/>
    <property type="match status" value="1"/>
</dbReference>
<feature type="compositionally biased region" description="Polar residues" evidence="1">
    <location>
        <begin position="388"/>
        <end position="405"/>
    </location>
</feature>
<reference evidence="4" key="1">
    <citation type="submission" date="2025-08" db="UniProtKB">
        <authorList>
            <consortium name="RefSeq"/>
        </authorList>
    </citation>
    <scope>IDENTIFICATION</scope>
    <source>
        <tissue evidence="4">Whole sample</tissue>
    </source>
</reference>
<name>A0A8B8BVZ7_CRAVI</name>
<dbReference type="KEGG" id="cvn:111113547"/>
<feature type="compositionally biased region" description="Polar residues" evidence="1">
    <location>
        <begin position="1"/>
        <end position="30"/>
    </location>
</feature>
<dbReference type="PROSITE" id="PS50994">
    <property type="entry name" value="INTEGRASE"/>
    <property type="match status" value="1"/>
</dbReference>
<evidence type="ECO:0000313" key="4">
    <source>
        <dbReference type="RefSeq" id="XP_022307547.1"/>
    </source>
</evidence>
<dbReference type="SUPFAM" id="SSF56672">
    <property type="entry name" value="DNA/RNA polymerases"/>
    <property type="match status" value="1"/>
</dbReference>
<dbReference type="InterPro" id="IPR040676">
    <property type="entry name" value="DUF5641"/>
</dbReference>
<evidence type="ECO:0000259" key="2">
    <source>
        <dbReference type="PROSITE" id="PS50994"/>
    </source>
</evidence>
<dbReference type="InterPro" id="IPR001584">
    <property type="entry name" value="Integrase_cat-core"/>
</dbReference>
<dbReference type="OrthoDB" id="6092644at2759"/>
<dbReference type="GO" id="GO:0003676">
    <property type="term" value="F:nucleic acid binding"/>
    <property type="evidence" value="ECO:0007669"/>
    <property type="project" value="InterPro"/>
</dbReference>
<dbReference type="SUPFAM" id="SSF53098">
    <property type="entry name" value="Ribonuclease H-like"/>
    <property type="match status" value="1"/>
</dbReference>
<feature type="region of interest" description="Disordered" evidence="1">
    <location>
        <begin position="367"/>
        <end position="405"/>
    </location>
</feature>